<evidence type="ECO:0000313" key="1">
    <source>
        <dbReference type="EMBL" id="MCA9301914.1"/>
    </source>
</evidence>
<dbReference type="EMBL" id="JAGQNY010000003">
    <property type="protein sequence ID" value="MCA9301914.1"/>
    <property type="molecule type" value="Genomic_DNA"/>
</dbReference>
<evidence type="ECO:0000313" key="2">
    <source>
        <dbReference type="Proteomes" id="UP000714817"/>
    </source>
</evidence>
<protein>
    <submittedName>
        <fullName evidence="1">Uncharacterized protein</fullName>
    </submittedName>
</protein>
<reference evidence="1" key="2">
    <citation type="journal article" date="2021" name="Microbiome">
        <title>Successional dynamics and alternative stable states in a saline activated sludge microbial community over 9 years.</title>
        <authorList>
            <person name="Wang Y."/>
            <person name="Ye J."/>
            <person name="Ju F."/>
            <person name="Liu L."/>
            <person name="Boyd J.A."/>
            <person name="Deng Y."/>
            <person name="Parks D.H."/>
            <person name="Jiang X."/>
            <person name="Yin X."/>
            <person name="Woodcroft B.J."/>
            <person name="Tyson G.W."/>
            <person name="Hugenholtz P."/>
            <person name="Polz M.F."/>
            <person name="Zhang T."/>
        </authorList>
    </citation>
    <scope>NUCLEOTIDE SEQUENCE</scope>
    <source>
        <strain evidence="1">HKST-UBA80</strain>
    </source>
</reference>
<organism evidence="1 2">
    <name type="scientific">candidate division WWE3 bacterium</name>
    <dbReference type="NCBI Taxonomy" id="2053526"/>
    <lineage>
        <taxon>Bacteria</taxon>
        <taxon>Katanobacteria</taxon>
    </lineage>
</organism>
<sequence>MYEALNQPIEVLISFTKNGPIPTSFIWKKKEYYIQELNFIYKEKRGNETIHYFMVSDDSAAYKLCFETESLRWLLMEVYDTLQPENGVSAVKERITITYARQNNITC</sequence>
<name>A0A955E0U8_UNCKA</name>
<accession>A0A955E0U8</accession>
<reference evidence="1" key="1">
    <citation type="submission" date="2020-04" db="EMBL/GenBank/DDBJ databases">
        <authorList>
            <person name="Zhang T."/>
        </authorList>
    </citation>
    <scope>NUCLEOTIDE SEQUENCE</scope>
    <source>
        <strain evidence="1">HKST-UBA80</strain>
    </source>
</reference>
<proteinExistence type="predicted"/>
<dbReference type="Proteomes" id="UP000714817">
    <property type="component" value="Unassembled WGS sequence"/>
</dbReference>
<dbReference type="AlphaFoldDB" id="A0A955E0U8"/>
<gene>
    <name evidence="1" type="ORF">KDA10_00920</name>
</gene>
<comment type="caution">
    <text evidence="1">The sequence shown here is derived from an EMBL/GenBank/DDBJ whole genome shotgun (WGS) entry which is preliminary data.</text>
</comment>